<dbReference type="InterPro" id="IPR012910">
    <property type="entry name" value="Plug_dom"/>
</dbReference>
<dbReference type="Gene3D" id="2.170.130.10">
    <property type="entry name" value="TonB-dependent receptor, plug domain"/>
    <property type="match status" value="1"/>
</dbReference>
<evidence type="ECO:0000256" key="2">
    <source>
        <dbReference type="SAM" id="SignalP"/>
    </source>
</evidence>
<keyword evidence="1" id="KW-0998">Cell outer membrane</keyword>
<name>A0ABZ2Z518_9BACT</name>
<dbReference type="RefSeq" id="WP_341841548.1">
    <property type="nucleotide sequence ID" value="NZ_CP149792.1"/>
</dbReference>
<dbReference type="Pfam" id="PF07715">
    <property type="entry name" value="Plug"/>
    <property type="match status" value="1"/>
</dbReference>
<comment type="similarity">
    <text evidence="1">Belongs to the TonB-dependent receptor family.</text>
</comment>
<reference evidence="4 5" key="1">
    <citation type="submission" date="2024-03" db="EMBL/GenBank/DDBJ databases">
        <title>Chitinophaga caseinilytica sp. nov., a casein hydrolysing bacterium isolated from forest soil.</title>
        <authorList>
            <person name="Lee D.S."/>
            <person name="Han D.M."/>
            <person name="Baek J.H."/>
            <person name="Choi D.G."/>
            <person name="Jeon J.H."/>
            <person name="Jeon C.O."/>
        </authorList>
    </citation>
    <scope>NUCLEOTIDE SEQUENCE [LARGE SCALE GENOMIC DNA]</scope>
    <source>
        <strain evidence="4 5">KACC 19118</strain>
    </source>
</reference>
<keyword evidence="1" id="KW-0472">Membrane</keyword>
<evidence type="ECO:0000313" key="5">
    <source>
        <dbReference type="Proteomes" id="UP001449657"/>
    </source>
</evidence>
<keyword evidence="1" id="KW-0812">Transmembrane</keyword>
<keyword evidence="5" id="KW-1185">Reference proteome</keyword>
<dbReference type="InterPro" id="IPR037066">
    <property type="entry name" value="Plug_dom_sf"/>
</dbReference>
<evidence type="ECO:0000256" key="1">
    <source>
        <dbReference type="PROSITE-ProRule" id="PRU01360"/>
    </source>
</evidence>
<evidence type="ECO:0000313" key="4">
    <source>
        <dbReference type="EMBL" id="WZN46874.1"/>
    </source>
</evidence>
<dbReference type="NCBIfam" id="TIGR04056">
    <property type="entry name" value="OMP_RagA_SusC"/>
    <property type="match status" value="1"/>
</dbReference>
<keyword evidence="4" id="KW-0675">Receptor</keyword>
<evidence type="ECO:0000259" key="3">
    <source>
        <dbReference type="Pfam" id="PF07715"/>
    </source>
</evidence>
<dbReference type="Pfam" id="PF13715">
    <property type="entry name" value="CarbopepD_reg_2"/>
    <property type="match status" value="1"/>
</dbReference>
<dbReference type="SUPFAM" id="SSF49464">
    <property type="entry name" value="Carboxypeptidase regulatory domain-like"/>
    <property type="match status" value="1"/>
</dbReference>
<protein>
    <submittedName>
        <fullName evidence="4">TonB-dependent receptor</fullName>
    </submittedName>
</protein>
<keyword evidence="1" id="KW-0813">Transport</keyword>
<feature type="domain" description="TonB-dependent receptor plug" evidence="3">
    <location>
        <begin position="119"/>
        <end position="223"/>
    </location>
</feature>
<dbReference type="InterPro" id="IPR008969">
    <property type="entry name" value="CarboxyPept-like_regulatory"/>
</dbReference>
<dbReference type="InterPro" id="IPR023997">
    <property type="entry name" value="TonB-dep_OMP_SusC/RagA_CS"/>
</dbReference>
<dbReference type="EMBL" id="CP150096">
    <property type="protein sequence ID" value="WZN46874.1"/>
    <property type="molecule type" value="Genomic_DNA"/>
</dbReference>
<keyword evidence="2" id="KW-0732">Signal</keyword>
<accession>A0ABZ2Z518</accession>
<dbReference type="PROSITE" id="PS52016">
    <property type="entry name" value="TONB_DEPENDENT_REC_3"/>
    <property type="match status" value="1"/>
</dbReference>
<sequence length="1028" mass="113764">MFKKILFVFCCMLACSAGLYAQEKFTVEGQVLDSASNEPFPGATVVVKNMPSLGTVTDGKGQFKLSVAKYDIILVTAMGFAEKEYRITGGGRVLIKLSQKLSDVDEVVVVGYATQKKATMVGAVTTVPVSALRTPTASLVNGLAGNAAGVIAMQRTGEPGRNASQFWIRGIGTFGANQSALVLVDGIERGSINEIDPDDIESFSILKDASATAVYGVRGANGVVLINTKRGKAGKPSINFRVERGTLQPSRLQNYVGAYDYARLANEAREVRGMNPVYNREEMEIIKYGLDPDIYPDVDWRALTIKDHTSNLMARASIGGGGNTARYYLSGSYYNEEGLYKFDNLNNYNSNVNYKKYTFRSNVDVDVTPTMLINIGVGGNIAQQNRPGIASDFIWGSMGTLTPLTVPLQYSSGQMASYGMNNQANPYVLLTKTGFITDWQNTIESSLKLTQELPFITPGLKVHILYSFDSYNVHNINRVKFPELYLAQRQRDPETGALMLQKKTESTPMSFSKLAYGTRSQYLEAALNYYRVFNKDHSVSGLLLFNRRDKVDNQAVTDVTSIPYRAMGTSGRVTYGYKSRYLMEANFGYNGSENFEIGNQYGFFPSIAAGWVLSEEPFIKKILPDLRQLKLRASYGLVGNDQIGGGKRFPYMTFVNTGAPGYSFGDYGNNYFPGIREGELGADNLGWEVDHKLNFGVDFNWADRVTVQADLFRSKRTGIFMLRTTLPDVVGNTTAPWGNVGAMKNAGFDMSASYTHQFNKTIVTLRGNFTYTHNEILEYDEPKPRFPYQGLKGFPYGQLKGYKALGLFKDSADIMSSPVQTFGEVRPGDIKYRDVNGDGLINDDDKVPIGTSTVPQVVYGFGAEVRYGDFDLAFRFQGASKSDFFYAGYGMFPFVGGETGNVLDIVNDPANRWTPDWYSGGGKGSPSTENPDARFPRMTYGNSTNNSQASTFWLANAKYIRLKEMQIGYTVPPSWLRRLKVKTLRVYATGFNLLVWDNVKLWDPELAGSGGLAYPIQKTVSFGIDLRF</sequence>
<dbReference type="InterPro" id="IPR023996">
    <property type="entry name" value="TonB-dep_OMP_SusC/RagA"/>
</dbReference>
<dbReference type="InterPro" id="IPR039426">
    <property type="entry name" value="TonB-dep_rcpt-like"/>
</dbReference>
<comment type="subcellular location">
    <subcellularLocation>
        <location evidence="1">Cell outer membrane</location>
        <topology evidence="1">Multi-pass membrane protein</topology>
    </subcellularLocation>
</comment>
<feature type="signal peptide" evidence="2">
    <location>
        <begin position="1"/>
        <end position="21"/>
    </location>
</feature>
<organism evidence="4 5">
    <name type="scientific">Chitinophaga caseinilytica</name>
    <dbReference type="NCBI Taxonomy" id="2267521"/>
    <lineage>
        <taxon>Bacteria</taxon>
        <taxon>Pseudomonadati</taxon>
        <taxon>Bacteroidota</taxon>
        <taxon>Chitinophagia</taxon>
        <taxon>Chitinophagales</taxon>
        <taxon>Chitinophagaceae</taxon>
        <taxon>Chitinophaga</taxon>
    </lineage>
</organism>
<keyword evidence="1" id="KW-1134">Transmembrane beta strand</keyword>
<dbReference type="NCBIfam" id="TIGR04057">
    <property type="entry name" value="SusC_RagA_signa"/>
    <property type="match status" value="1"/>
</dbReference>
<proteinExistence type="inferred from homology"/>
<dbReference type="SUPFAM" id="SSF56935">
    <property type="entry name" value="Porins"/>
    <property type="match status" value="1"/>
</dbReference>
<dbReference type="Proteomes" id="UP001449657">
    <property type="component" value="Chromosome"/>
</dbReference>
<feature type="chain" id="PRO_5045899576" evidence="2">
    <location>
        <begin position="22"/>
        <end position="1028"/>
    </location>
</feature>
<gene>
    <name evidence="4" type="ORF">WJU22_01585</name>
</gene>